<gene>
    <name evidence="7" type="ORF">ACFFLI_03905</name>
</gene>
<evidence type="ECO:0000259" key="6">
    <source>
        <dbReference type="Pfam" id="PF04138"/>
    </source>
</evidence>
<comment type="subcellular location">
    <subcellularLocation>
        <location evidence="1">Membrane</location>
        <topology evidence="1">Multi-pass membrane protein</topology>
    </subcellularLocation>
</comment>
<dbReference type="EC" id="2.4.-.-" evidence="7"/>
<protein>
    <submittedName>
        <fullName evidence="7">Glycosyltransferase</fullName>
        <ecNumber evidence="7">2.4.-.-</ecNumber>
    </submittedName>
</protein>
<dbReference type="InterPro" id="IPR007267">
    <property type="entry name" value="GtrA_DPMS_TM"/>
</dbReference>
<dbReference type="RefSeq" id="WP_137643047.1">
    <property type="nucleotide sequence ID" value="NZ_BJEA01000013.1"/>
</dbReference>
<evidence type="ECO:0000256" key="4">
    <source>
        <dbReference type="ARBA" id="ARBA00023136"/>
    </source>
</evidence>
<evidence type="ECO:0000313" key="8">
    <source>
        <dbReference type="Proteomes" id="UP001589691"/>
    </source>
</evidence>
<evidence type="ECO:0000259" key="5">
    <source>
        <dbReference type="Pfam" id="PF00535"/>
    </source>
</evidence>
<evidence type="ECO:0000256" key="2">
    <source>
        <dbReference type="ARBA" id="ARBA00022692"/>
    </source>
</evidence>
<keyword evidence="8" id="KW-1185">Reference proteome</keyword>
<sequence>MTNIGIVIPALNPDERLIQLIKELAQTPLKTAPIVIVDDGSDAAHQPYFNQLIHLTPALTILHHAANRGKGAALKTAFTYLQTNAPDLTGIATLDADGQHTVGALHACVEKFAQTPTALVLGVRQFTTAIPWRSQFGNRVTRTLTRLVTRQHISDTQTGLRIIPQAYLAPLCQLPGERFEYEFNMLLRARHYHVQIVEQPIPTIYIDGNRSSHFRVVRDSIAIYAQFIKFTMSDLLSFCVDIACFQLTLVLLGQHDLTNILVATISSRLLSGIVNYGLNRQVVFNGAGRQTLIKYAALFCVQMIASGLLTDGVTALFGPNSPAVVPLIAKMAVDLGLFLVSYQVQRRLIFKKDPQYDHYPL</sequence>
<keyword evidence="3" id="KW-1133">Transmembrane helix</keyword>
<dbReference type="CDD" id="cd04179">
    <property type="entry name" value="DPM_DPG-synthase_like"/>
    <property type="match status" value="1"/>
</dbReference>
<dbReference type="Proteomes" id="UP001589691">
    <property type="component" value="Unassembled WGS sequence"/>
</dbReference>
<feature type="domain" description="Glycosyltransferase 2-like" evidence="5">
    <location>
        <begin position="6"/>
        <end position="162"/>
    </location>
</feature>
<evidence type="ECO:0000256" key="1">
    <source>
        <dbReference type="ARBA" id="ARBA00004141"/>
    </source>
</evidence>
<dbReference type="Gene3D" id="3.90.550.10">
    <property type="entry name" value="Spore Coat Polysaccharide Biosynthesis Protein SpsA, Chain A"/>
    <property type="match status" value="1"/>
</dbReference>
<keyword evidence="7" id="KW-0328">Glycosyltransferase</keyword>
<dbReference type="SUPFAM" id="SSF53448">
    <property type="entry name" value="Nucleotide-diphospho-sugar transferases"/>
    <property type="match status" value="1"/>
</dbReference>
<keyword evidence="7" id="KW-0808">Transferase</keyword>
<keyword evidence="4" id="KW-0472">Membrane</keyword>
<dbReference type="InterPro" id="IPR001173">
    <property type="entry name" value="Glyco_trans_2-like"/>
</dbReference>
<keyword evidence="2" id="KW-0812">Transmembrane</keyword>
<evidence type="ECO:0000313" key="7">
    <source>
        <dbReference type="EMBL" id="MFB9769018.1"/>
    </source>
</evidence>
<dbReference type="PANTHER" id="PTHR10859">
    <property type="entry name" value="GLYCOSYL TRANSFERASE"/>
    <property type="match status" value="1"/>
</dbReference>
<evidence type="ECO:0000256" key="3">
    <source>
        <dbReference type="ARBA" id="ARBA00022989"/>
    </source>
</evidence>
<dbReference type="PANTHER" id="PTHR10859:SF114">
    <property type="entry name" value="DOLICHOL-PHOSPHATE MANNOSYLTRANSFERASE"/>
    <property type="match status" value="1"/>
</dbReference>
<feature type="domain" description="GtrA/DPMS transmembrane" evidence="6">
    <location>
        <begin position="229"/>
        <end position="350"/>
    </location>
</feature>
<comment type="caution">
    <text evidence="7">The sequence shown here is derived from an EMBL/GenBank/DDBJ whole genome shotgun (WGS) entry which is preliminary data.</text>
</comment>
<proteinExistence type="predicted"/>
<accession>A0ABV5WTI5</accession>
<dbReference type="Pfam" id="PF00535">
    <property type="entry name" value="Glycos_transf_2"/>
    <property type="match status" value="1"/>
</dbReference>
<name>A0ABV5WTI5_9LACO</name>
<organism evidence="7 8">
    <name type="scientific">Lactiplantibacillus modestisalitolerans</name>
    <dbReference type="NCBI Taxonomy" id="1457219"/>
    <lineage>
        <taxon>Bacteria</taxon>
        <taxon>Bacillati</taxon>
        <taxon>Bacillota</taxon>
        <taxon>Bacilli</taxon>
        <taxon>Lactobacillales</taxon>
        <taxon>Lactobacillaceae</taxon>
        <taxon>Lactiplantibacillus</taxon>
    </lineage>
</organism>
<dbReference type="GO" id="GO:0016757">
    <property type="term" value="F:glycosyltransferase activity"/>
    <property type="evidence" value="ECO:0007669"/>
    <property type="project" value="UniProtKB-KW"/>
</dbReference>
<dbReference type="EMBL" id="JBHLZY010000008">
    <property type="protein sequence ID" value="MFB9769018.1"/>
    <property type="molecule type" value="Genomic_DNA"/>
</dbReference>
<dbReference type="Pfam" id="PF04138">
    <property type="entry name" value="GtrA_DPMS_TM"/>
    <property type="match status" value="1"/>
</dbReference>
<reference evidence="7 8" key="1">
    <citation type="submission" date="2024-09" db="EMBL/GenBank/DDBJ databases">
        <authorList>
            <person name="Sun Q."/>
            <person name="Mori K."/>
        </authorList>
    </citation>
    <scope>NUCLEOTIDE SEQUENCE [LARGE SCALE GENOMIC DNA]</scope>
    <source>
        <strain evidence="7 8">TBRC 4576</strain>
    </source>
</reference>
<dbReference type="InterPro" id="IPR029044">
    <property type="entry name" value="Nucleotide-diphossugar_trans"/>
</dbReference>